<organism evidence="2 3">
    <name type="scientific">Apiospora rasikravindrae</name>
    <dbReference type="NCBI Taxonomy" id="990691"/>
    <lineage>
        <taxon>Eukaryota</taxon>
        <taxon>Fungi</taxon>
        <taxon>Dikarya</taxon>
        <taxon>Ascomycota</taxon>
        <taxon>Pezizomycotina</taxon>
        <taxon>Sordariomycetes</taxon>
        <taxon>Xylariomycetidae</taxon>
        <taxon>Amphisphaeriales</taxon>
        <taxon>Apiosporaceae</taxon>
        <taxon>Apiospora</taxon>
    </lineage>
</organism>
<dbReference type="InterPro" id="IPR002347">
    <property type="entry name" value="SDR_fam"/>
</dbReference>
<dbReference type="Pfam" id="PF00106">
    <property type="entry name" value="adh_short"/>
    <property type="match status" value="1"/>
</dbReference>
<dbReference type="SUPFAM" id="SSF51735">
    <property type="entry name" value="NAD(P)-binding Rossmann-fold domains"/>
    <property type="match status" value="1"/>
</dbReference>
<comment type="caution">
    <text evidence="2">The sequence shown here is derived from an EMBL/GenBank/DDBJ whole genome shotgun (WGS) entry which is preliminary data.</text>
</comment>
<protein>
    <submittedName>
        <fullName evidence="2">Uncharacterized protein</fullName>
    </submittedName>
</protein>
<evidence type="ECO:0000313" key="2">
    <source>
        <dbReference type="EMBL" id="KAK8051625.1"/>
    </source>
</evidence>
<evidence type="ECO:0000313" key="3">
    <source>
        <dbReference type="Proteomes" id="UP001444661"/>
    </source>
</evidence>
<keyword evidence="3" id="KW-1185">Reference proteome</keyword>
<gene>
    <name evidence="2" type="ORF">PG993_003010</name>
</gene>
<name>A0ABR1TYB4_9PEZI</name>
<dbReference type="PRINTS" id="PR00081">
    <property type="entry name" value="GDHRDH"/>
</dbReference>
<proteinExistence type="predicted"/>
<accession>A0ABR1TYB4</accession>
<sequence>MGIDQVTNLPLIRTLFYPLNILFTMNRSLIRSFWTQVVPLPEPTGDFTGKTVIVTGANTGLGLEAARHFAKLNASKVILGCRDLEKAEAARRGIQTSLEGSACELETWKVDLGSFSSVQSFCRRAADLERLDVVIENAGLLSHVYHEFEGYERQCTINVISTWLMALLLLPTMRRTSLKFDGEQGKDCLPHLCIVGSNAQFYTTFEQRNEPRIFESLREDGDMFHRYANTKLLSLLVMREVSQMMKREESPRVVLNMVEPGFCISDLLREGTWPWYYKILMAVSKFAIGRTSEMGSRNYIWAATAGTKSHGVYVEDCMLSTPAPIAEGEEGRMLQMKAFSELAEILEGIVPQVTHNI</sequence>
<keyword evidence="1" id="KW-0560">Oxidoreductase</keyword>
<reference evidence="2 3" key="1">
    <citation type="submission" date="2023-01" db="EMBL/GenBank/DDBJ databases">
        <title>Analysis of 21 Apiospora genomes using comparative genomics revels a genus with tremendous synthesis potential of carbohydrate active enzymes and secondary metabolites.</title>
        <authorList>
            <person name="Sorensen T."/>
        </authorList>
    </citation>
    <scope>NUCLEOTIDE SEQUENCE [LARGE SCALE GENOMIC DNA]</scope>
    <source>
        <strain evidence="2 3">CBS 33761</strain>
    </source>
</reference>
<dbReference type="InterPro" id="IPR036291">
    <property type="entry name" value="NAD(P)-bd_dom_sf"/>
</dbReference>
<dbReference type="EMBL" id="JAQQWK010000002">
    <property type="protein sequence ID" value="KAK8051625.1"/>
    <property type="molecule type" value="Genomic_DNA"/>
</dbReference>
<dbReference type="PANTHER" id="PTHR43157:SF31">
    <property type="entry name" value="PHOSPHATIDYLINOSITOL-GLYCAN BIOSYNTHESIS CLASS F PROTEIN"/>
    <property type="match status" value="1"/>
</dbReference>
<evidence type="ECO:0000256" key="1">
    <source>
        <dbReference type="ARBA" id="ARBA00023002"/>
    </source>
</evidence>
<dbReference type="Gene3D" id="3.40.50.720">
    <property type="entry name" value="NAD(P)-binding Rossmann-like Domain"/>
    <property type="match status" value="1"/>
</dbReference>
<dbReference type="PANTHER" id="PTHR43157">
    <property type="entry name" value="PHOSPHATIDYLINOSITOL-GLYCAN BIOSYNTHESIS CLASS F PROTEIN-RELATED"/>
    <property type="match status" value="1"/>
</dbReference>
<dbReference type="Proteomes" id="UP001444661">
    <property type="component" value="Unassembled WGS sequence"/>
</dbReference>